<dbReference type="InterPro" id="IPR033656">
    <property type="entry name" value="HisRS_anticodon"/>
</dbReference>
<evidence type="ECO:0000256" key="8">
    <source>
        <dbReference type="HAMAP-Rule" id="MF_00127"/>
    </source>
</evidence>
<feature type="binding site" evidence="9">
    <location>
        <position position="125"/>
    </location>
    <ligand>
        <name>L-histidine</name>
        <dbReference type="ChEBI" id="CHEBI:57595"/>
    </ligand>
</feature>
<dbReference type="PIRSF" id="PIRSF001549">
    <property type="entry name" value="His-tRNA_synth"/>
    <property type="match status" value="1"/>
</dbReference>
<dbReference type="PATRIC" id="fig|1618475.3.peg.76"/>
<comment type="caution">
    <text evidence="11">The sequence shown here is derived from an EMBL/GenBank/DDBJ whole genome shotgun (WGS) entry which is preliminary data.</text>
</comment>
<comment type="catalytic activity">
    <reaction evidence="7 8">
        <text>tRNA(His) + L-histidine + ATP = L-histidyl-tRNA(His) + AMP + diphosphate + H(+)</text>
        <dbReference type="Rhea" id="RHEA:17313"/>
        <dbReference type="Rhea" id="RHEA-COMP:9665"/>
        <dbReference type="Rhea" id="RHEA-COMP:9689"/>
        <dbReference type="ChEBI" id="CHEBI:15378"/>
        <dbReference type="ChEBI" id="CHEBI:30616"/>
        <dbReference type="ChEBI" id="CHEBI:33019"/>
        <dbReference type="ChEBI" id="CHEBI:57595"/>
        <dbReference type="ChEBI" id="CHEBI:78442"/>
        <dbReference type="ChEBI" id="CHEBI:78527"/>
        <dbReference type="ChEBI" id="CHEBI:456215"/>
        <dbReference type="EC" id="6.1.1.21"/>
    </reaction>
</comment>
<dbReference type="GO" id="GO:0004821">
    <property type="term" value="F:histidine-tRNA ligase activity"/>
    <property type="evidence" value="ECO:0007669"/>
    <property type="project" value="UniProtKB-UniRule"/>
</dbReference>
<dbReference type="Gene3D" id="3.30.930.10">
    <property type="entry name" value="Bira Bifunctional Protein, Domain 2"/>
    <property type="match status" value="1"/>
</dbReference>
<dbReference type="Pfam" id="PF03129">
    <property type="entry name" value="HGTP_anticodon"/>
    <property type="match status" value="1"/>
</dbReference>
<proteinExistence type="inferred from homology"/>
<dbReference type="GO" id="GO:0005737">
    <property type="term" value="C:cytoplasm"/>
    <property type="evidence" value="ECO:0007669"/>
    <property type="project" value="UniProtKB-SubCell"/>
</dbReference>
<reference evidence="11 12" key="1">
    <citation type="journal article" date="2015" name="Nature">
        <title>rRNA introns, odd ribosomes, and small enigmatic genomes across a large radiation of phyla.</title>
        <authorList>
            <person name="Brown C.T."/>
            <person name="Hug L.A."/>
            <person name="Thomas B.C."/>
            <person name="Sharon I."/>
            <person name="Castelle C.J."/>
            <person name="Singh A."/>
            <person name="Wilkins M.J."/>
            <person name="Williams K.H."/>
            <person name="Banfield J.F."/>
        </authorList>
    </citation>
    <scope>NUCLEOTIDE SEQUENCE [LARGE SCALE GENOMIC DNA]</scope>
</reference>
<evidence type="ECO:0000313" key="11">
    <source>
        <dbReference type="EMBL" id="KKP37226.1"/>
    </source>
</evidence>
<evidence type="ECO:0000256" key="6">
    <source>
        <dbReference type="ARBA" id="ARBA00023146"/>
    </source>
</evidence>
<dbReference type="SUPFAM" id="SSF52954">
    <property type="entry name" value="Class II aaRS ABD-related"/>
    <property type="match status" value="1"/>
</dbReference>
<dbReference type="EMBL" id="LBOK01000005">
    <property type="protein sequence ID" value="KKP37226.1"/>
    <property type="molecule type" value="Genomic_DNA"/>
</dbReference>
<dbReference type="AlphaFoldDB" id="A0A0F9ZEG3"/>
<comment type="subcellular location">
    <subcellularLocation>
        <location evidence="8">Cytoplasm</location>
    </subcellularLocation>
</comment>
<comment type="similarity">
    <text evidence="1 8">Belongs to the class-II aminoacyl-tRNA synthetase family.</text>
</comment>
<evidence type="ECO:0000256" key="4">
    <source>
        <dbReference type="ARBA" id="ARBA00022840"/>
    </source>
</evidence>
<dbReference type="EC" id="6.1.1.21" evidence="8"/>
<dbReference type="NCBIfam" id="TIGR00442">
    <property type="entry name" value="hisS"/>
    <property type="match status" value="1"/>
</dbReference>
<evidence type="ECO:0000256" key="5">
    <source>
        <dbReference type="ARBA" id="ARBA00022917"/>
    </source>
</evidence>
<evidence type="ECO:0000256" key="9">
    <source>
        <dbReference type="PIRSR" id="PIRSR001549-1"/>
    </source>
</evidence>
<dbReference type="Pfam" id="PF13393">
    <property type="entry name" value="tRNA-synt_His"/>
    <property type="match status" value="1"/>
</dbReference>
<feature type="binding site" evidence="9">
    <location>
        <position position="256"/>
    </location>
    <ligand>
        <name>L-histidine</name>
        <dbReference type="ChEBI" id="CHEBI:57595"/>
    </ligand>
</feature>
<sequence>MITSPKGIKDILPQEEAYWDFVENAVKKTSKAYGFGRIRLPIIEKTKLFIKGTGKNTEIVKKEMYSFKTKGGDDLTLRPEGTPGVMRAYLERGMRSLIQPVKLYYFEPMFRHERPQHGRQRQFYQIGFETIGSDSSIIDAEIIQTVYNFLINLGIDNFVFQINSIGDINCRSKYKKVLQDCLSKNKSVLCDNCQKDLQDRIFNIFECKEEHCQQIVRISPKIIDNLCDLCRIHFKELLEILDEIEMPYSLNHSIVRGLDYYTRTVFEVLTVDEFGQMSSQLSLAGGGRYDSLSESIGGPKISGSGVAIGVERIISVLEDKNIDVSSGNKNPDIFIAQLGFTAKKYGLKLFDRLVESGINVEAAFSKDSLSPQLKLADSKGARYTIIIGEKELKDKNVLFRDMKSGNQEILQIKNLIPELKNRLNV</sequence>
<dbReference type="CDD" id="cd00859">
    <property type="entry name" value="HisRS_anticodon"/>
    <property type="match status" value="1"/>
</dbReference>
<dbReference type="SUPFAM" id="SSF55681">
    <property type="entry name" value="Class II aaRS and biotin synthetases"/>
    <property type="match status" value="1"/>
</dbReference>
<evidence type="ECO:0000256" key="3">
    <source>
        <dbReference type="ARBA" id="ARBA00022741"/>
    </source>
</evidence>
<feature type="binding site" evidence="9">
    <location>
        <position position="111"/>
    </location>
    <ligand>
        <name>L-histidine</name>
        <dbReference type="ChEBI" id="CHEBI:57595"/>
    </ligand>
</feature>
<keyword evidence="4 8" id="KW-0067">ATP-binding</keyword>
<dbReference type="InterPro" id="IPR006195">
    <property type="entry name" value="aa-tRNA-synth_II"/>
</dbReference>
<comment type="subunit">
    <text evidence="8">Homodimer.</text>
</comment>
<dbReference type="PANTHER" id="PTHR43707:SF1">
    <property type="entry name" value="HISTIDINE--TRNA LIGASE, MITOCHONDRIAL-RELATED"/>
    <property type="match status" value="1"/>
</dbReference>
<dbReference type="GO" id="GO:0006427">
    <property type="term" value="P:histidyl-tRNA aminoacylation"/>
    <property type="evidence" value="ECO:0007669"/>
    <property type="project" value="UniProtKB-UniRule"/>
</dbReference>
<dbReference type="CDD" id="cd00773">
    <property type="entry name" value="HisRS-like_core"/>
    <property type="match status" value="1"/>
</dbReference>
<evidence type="ECO:0000313" key="12">
    <source>
        <dbReference type="Proteomes" id="UP000034349"/>
    </source>
</evidence>
<dbReference type="PANTHER" id="PTHR43707">
    <property type="entry name" value="HISTIDYL-TRNA SYNTHETASE"/>
    <property type="match status" value="1"/>
</dbReference>
<dbReference type="PROSITE" id="PS50862">
    <property type="entry name" value="AA_TRNA_LIGASE_II"/>
    <property type="match status" value="1"/>
</dbReference>
<dbReference type="InterPro" id="IPR015807">
    <property type="entry name" value="His-tRNA-ligase"/>
</dbReference>
<dbReference type="InterPro" id="IPR036621">
    <property type="entry name" value="Anticodon-bd_dom_sf"/>
</dbReference>
<name>A0A0F9ZEG3_9BACT</name>
<evidence type="ECO:0000256" key="7">
    <source>
        <dbReference type="ARBA" id="ARBA00047639"/>
    </source>
</evidence>
<dbReference type="Gene3D" id="3.40.50.800">
    <property type="entry name" value="Anticodon-binding domain"/>
    <property type="match status" value="1"/>
</dbReference>
<dbReference type="InterPro" id="IPR004154">
    <property type="entry name" value="Anticodon-bd"/>
</dbReference>
<feature type="binding site" evidence="9">
    <location>
        <begin position="260"/>
        <end position="261"/>
    </location>
    <ligand>
        <name>L-histidine</name>
        <dbReference type="ChEBI" id="CHEBI:57595"/>
    </ligand>
</feature>
<protein>
    <recommendedName>
        <fullName evidence="8">Histidine--tRNA ligase</fullName>
        <ecNumber evidence="8">6.1.1.21</ecNumber>
    </recommendedName>
    <alternativeName>
        <fullName evidence="8">Histidyl-tRNA synthetase</fullName>
        <shortName evidence="8">HisRS</shortName>
    </alternativeName>
</protein>
<evidence type="ECO:0000259" key="10">
    <source>
        <dbReference type="PROSITE" id="PS50862"/>
    </source>
</evidence>
<accession>A0A0F9ZEG3</accession>
<dbReference type="GO" id="GO:0005524">
    <property type="term" value="F:ATP binding"/>
    <property type="evidence" value="ECO:0007669"/>
    <property type="project" value="UniProtKB-UniRule"/>
</dbReference>
<keyword evidence="3 8" id="KW-0547">Nucleotide-binding</keyword>
<feature type="binding site" evidence="9">
    <location>
        <begin position="80"/>
        <end position="82"/>
    </location>
    <ligand>
        <name>L-histidine</name>
        <dbReference type="ChEBI" id="CHEBI:57595"/>
    </ligand>
</feature>
<evidence type="ECO:0000256" key="2">
    <source>
        <dbReference type="ARBA" id="ARBA00022598"/>
    </source>
</evidence>
<dbReference type="HAMAP" id="MF_00127">
    <property type="entry name" value="His_tRNA_synth"/>
    <property type="match status" value="1"/>
</dbReference>
<feature type="binding site" evidence="9">
    <location>
        <position position="129"/>
    </location>
    <ligand>
        <name>L-histidine</name>
        <dbReference type="ChEBI" id="CHEBI:57595"/>
    </ligand>
</feature>
<dbReference type="InterPro" id="IPR004516">
    <property type="entry name" value="HisRS/HisZ"/>
</dbReference>
<keyword evidence="6 8" id="KW-0030">Aminoacyl-tRNA synthetase</keyword>
<dbReference type="Proteomes" id="UP000034349">
    <property type="component" value="Unassembled WGS sequence"/>
</dbReference>
<keyword evidence="8" id="KW-0963">Cytoplasm</keyword>
<dbReference type="InterPro" id="IPR041715">
    <property type="entry name" value="HisRS-like_core"/>
</dbReference>
<keyword evidence="5 8" id="KW-0648">Protein biosynthesis</keyword>
<feature type="domain" description="Aminoacyl-transfer RNA synthetases class-II family profile" evidence="10">
    <location>
        <begin position="22"/>
        <end position="331"/>
    </location>
</feature>
<organism evidence="11 12">
    <name type="scientific">Candidatus Roizmanbacteria bacterium GW2011_GWA2_32_13</name>
    <dbReference type="NCBI Taxonomy" id="1618475"/>
    <lineage>
        <taxon>Bacteria</taxon>
        <taxon>Candidatus Roizmaniibacteriota</taxon>
    </lineage>
</organism>
<dbReference type="InterPro" id="IPR045864">
    <property type="entry name" value="aa-tRNA-synth_II/BPL/LPL"/>
</dbReference>
<keyword evidence="2 8" id="KW-0436">Ligase</keyword>
<evidence type="ECO:0000256" key="1">
    <source>
        <dbReference type="ARBA" id="ARBA00008226"/>
    </source>
</evidence>
<gene>
    <name evidence="8" type="primary">hisS</name>
    <name evidence="11" type="ORF">UR23_C0005G0006</name>
</gene>